<sequence>MAPANSLPLTLDHNRVGLQEYVHRIVHFREQCDFEYTFCTMLWLCIDPRRVYRNAEYSSRTKHQWARDDPGFVVVMVALIASSMTAWSIALGPASISMWLANVAYEVLVDFLGLGLVAAGVAWLVTSGRAASTERDRDGFGDGLGEDECAAPTGAQLEFAYGFDVHCNAYFPLFLATHVVQYMALPLLLRAGHLPGLLSCVLYCLALSYYTYLTFLGYNALPFLRHTEVVVLPIGGLALLALVGIVVGFNPTRASATFFFATAEQLDLDEFDGG</sequence>
<dbReference type="PANTHER" id="PTHR12841:SF6">
    <property type="entry name" value="PROTEIN UNC-50 HOMOLOG"/>
    <property type="match status" value="1"/>
</dbReference>
<evidence type="ECO:0000256" key="2">
    <source>
        <dbReference type="ARBA" id="ARBA00006293"/>
    </source>
</evidence>
<feature type="transmembrane region" description="Helical" evidence="6">
    <location>
        <begin position="230"/>
        <end position="249"/>
    </location>
</feature>
<dbReference type="OrthoDB" id="10027013at2759"/>
<evidence type="ECO:0000313" key="7">
    <source>
        <dbReference type="EMBL" id="KAG8466650.1"/>
    </source>
</evidence>
<proteinExistence type="inferred from homology"/>
<comment type="similarity">
    <text evidence="2">Belongs to the unc-50 family.</text>
</comment>
<gene>
    <name evidence="7" type="ORF">KFE25_008029</name>
</gene>
<dbReference type="GO" id="GO:0000139">
    <property type="term" value="C:Golgi membrane"/>
    <property type="evidence" value="ECO:0007669"/>
    <property type="project" value="TreeGrafter"/>
</dbReference>
<dbReference type="AlphaFoldDB" id="A0A8J5XRM1"/>
<feature type="transmembrane region" description="Helical" evidence="6">
    <location>
        <begin position="196"/>
        <end position="218"/>
    </location>
</feature>
<evidence type="ECO:0000256" key="6">
    <source>
        <dbReference type="SAM" id="Phobius"/>
    </source>
</evidence>
<evidence type="ECO:0008006" key="9">
    <source>
        <dbReference type="Google" id="ProtNLM"/>
    </source>
</evidence>
<keyword evidence="3 6" id="KW-0812">Transmembrane</keyword>
<comment type="caution">
    <text evidence="7">The sequence shown here is derived from an EMBL/GenBank/DDBJ whole genome shotgun (WGS) entry which is preliminary data.</text>
</comment>
<dbReference type="InterPro" id="IPR007881">
    <property type="entry name" value="UNC-50"/>
</dbReference>
<comment type="subcellular location">
    <subcellularLocation>
        <location evidence="1">Membrane</location>
        <topology evidence="1">Multi-pass membrane protein</topology>
    </subcellularLocation>
</comment>
<feature type="transmembrane region" description="Helical" evidence="6">
    <location>
        <begin position="71"/>
        <end position="91"/>
    </location>
</feature>
<keyword evidence="8" id="KW-1185">Reference proteome</keyword>
<evidence type="ECO:0000256" key="5">
    <source>
        <dbReference type="ARBA" id="ARBA00023136"/>
    </source>
</evidence>
<name>A0A8J5XRM1_DIALT</name>
<dbReference type="EMBL" id="JAGTXO010000007">
    <property type="protein sequence ID" value="KAG8466650.1"/>
    <property type="molecule type" value="Genomic_DNA"/>
</dbReference>
<evidence type="ECO:0000256" key="4">
    <source>
        <dbReference type="ARBA" id="ARBA00022989"/>
    </source>
</evidence>
<reference evidence="7" key="1">
    <citation type="submission" date="2021-05" db="EMBL/GenBank/DDBJ databases">
        <title>The genome of the haptophyte Pavlova lutheri (Diacronema luteri, Pavlovales) - a model for lipid biosynthesis in eukaryotic algae.</title>
        <authorList>
            <person name="Hulatt C.J."/>
            <person name="Posewitz M.C."/>
        </authorList>
    </citation>
    <scope>NUCLEOTIDE SEQUENCE</scope>
    <source>
        <strain evidence="7">NIVA-4/92</strain>
    </source>
</reference>
<accession>A0A8J5XRM1</accession>
<evidence type="ECO:0000256" key="1">
    <source>
        <dbReference type="ARBA" id="ARBA00004141"/>
    </source>
</evidence>
<dbReference type="Proteomes" id="UP000751190">
    <property type="component" value="Unassembled WGS sequence"/>
</dbReference>
<organism evidence="7 8">
    <name type="scientific">Diacronema lutheri</name>
    <name type="common">Unicellular marine alga</name>
    <name type="synonym">Monochrysis lutheri</name>
    <dbReference type="NCBI Taxonomy" id="2081491"/>
    <lineage>
        <taxon>Eukaryota</taxon>
        <taxon>Haptista</taxon>
        <taxon>Haptophyta</taxon>
        <taxon>Pavlovophyceae</taxon>
        <taxon>Pavlovales</taxon>
        <taxon>Pavlovaceae</taxon>
        <taxon>Diacronema</taxon>
    </lineage>
</organism>
<evidence type="ECO:0000256" key="3">
    <source>
        <dbReference type="ARBA" id="ARBA00022692"/>
    </source>
</evidence>
<dbReference type="Pfam" id="PF05216">
    <property type="entry name" value="UNC-50"/>
    <property type="match status" value="1"/>
</dbReference>
<protein>
    <recommendedName>
        <fullName evidence="9">UNC-50 family protein</fullName>
    </recommendedName>
</protein>
<dbReference type="PANTHER" id="PTHR12841">
    <property type="entry name" value="PROTEIN UNC-50 HOMOLOG"/>
    <property type="match status" value="1"/>
</dbReference>
<feature type="transmembrane region" description="Helical" evidence="6">
    <location>
        <begin position="103"/>
        <end position="125"/>
    </location>
</feature>
<keyword evidence="5 6" id="KW-0472">Membrane</keyword>
<evidence type="ECO:0000313" key="8">
    <source>
        <dbReference type="Proteomes" id="UP000751190"/>
    </source>
</evidence>
<keyword evidence="4 6" id="KW-1133">Transmembrane helix</keyword>
<feature type="transmembrane region" description="Helical" evidence="6">
    <location>
        <begin position="169"/>
        <end position="189"/>
    </location>
</feature>
<dbReference type="OMA" id="YRNFMYR"/>